<accession>A0A379ZEY7</accession>
<gene>
    <name evidence="2" type="ORF">NCTC10736_00157</name>
</gene>
<feature type="transmembrane region" description="Helical" evidence="1">
    <location>
        <begin position="71"/>
        <end position="90"/>
    </location>
</feature>
<sequence length="123" mass="14267">MKKQLIFLMASLSAGLIIDTYKAFQMLDVDSFSSGILFIFVYVFVDIIMMHKILDLDIDICLDRFFSPTKSTLDSFACFLPFFMATYFYIKGDISLFSIVIISITIGDLYYFYKNTQKKSDMQ</sequence>
<evidence type="ECO:0000313" key="2">
    <source>
        <dbReference type="EMBL" id="SUI59571.1"/>
    </source>
</evidence>
<keyword evidence="1" id="KW-0812">Transmembrane</keyword>
<organism evidence="2 3">
    <name type="scientific">Shewanella morhuae</name>
    <dbReference type="NCBI Taxonomy" id="365591"/>
    <lineage>
        <taxon>Bacteria</taxon>
        <taxon>Pseudomonadati</taxon>
        <taxon>Pseudomonadota</taxon>
        <taxon>Gammaproteobacteria</taxon>
        <taxon>Alteromonadales</taxon>
        <taxon>Shewanellaceae</taxon>
        <taxon>Shewanella</taxon>
    </lineage>
</organism>
<name>A0A379ZEY7_9GAMM</name>
<feature type="transmembrane region" description="Helical" evidence="1">
    <location>
        <begin position="96"/>
        <end position="113"/>
    </location>
</feature>
<proteinExistence type="predicted"/>
<protein>
    <submittedName>
        <fullName evidence="2">Uncharacterized protein</fullName>
    </submittedName>
</protein>
<dbReference type="Proteomes" id="UP000255061">
    <property type="component" value="Unassembled WGS sequence"/>
</dbReference>
<reference evidence="2 3" key="1">
    <citation type="submission" date="2018-06" db="EMBL/GenBank/DDBJ databases">
        <authorList>
            <consortium name="Pathogen Informatics"/>
            <person name="Doyle S."/>
        </authorList>
    </citation>
    <scope>NUCLEOTIDE SEQUENCE [LARGE SCALE GENOMIC DNA]</scope>
    <source>
        <strain evidence="2 3">NCTC10736</strain>
    </source>
</reference>
<dbReference type="EMBL" id="UGYV01000001">
    <property type="protein sequence ID" value="SUI59571.1"/>
    <property type="molecule type" value="Genomic_DNA"/>
</dbReference>
<feature type="transmembrane region" description="Helical" evidence="1">
    <location>
        <begin position="32"/>
        <end position="50"/>
    </location>
</feature>
<dbReference type="RefSeq" id="WP_115405218.1">
    <property type="nucleotide sequence ID" value="NZ_UGYV01000001.1"/>
</dbReference>
<dbReference type="AlphaFoldDB" id="A0A379ZEY7"/>
<keyword evidence="1" id="KW-0472">Membrane</keyword>
<evidence type="ECO:0000256" key="1">
    <source>
        <dbReference type="SAM" id="Phobius"/>
    </source>
</evidence>
<keyword evidence="1" id="KW-1133">Transmembrane helix</keyword>
<evidence type="ECO:0000313" key="3">
    <source>
        <dbReference type="Proteomes" id="UP000255061"/>
    </source>
</evidence>